<dbReference type="PaxDb" id="2711-XP_006466430.1"/>
<organism evidence="2 3">
    <name type="scientific">Citrus sinensis</name>
    <name type="common">Sweet orange</name>
    <name type="synonym">Citrus aurantium var. sinensis</name>
    <dbReference type="NCBI Taxonomy" id="2711"/>
    <lineage>
        <taxon>Eukaryota</taxon>
        <taxon>Viridiplantae</taxon>
        <taxon>Streptophyta</taxon>
        <taxon>Embryophyta</taxon>
        <taxon>Tracheophyta</taxon>
        <taxon>Spermatophyta</taxon>
        <taxon>Magnoliopsida</taxon>
        <taxon>eudicotyledons</taxon>
        <taxon>Gunneridae</taxon>
        <taxon>Pentapetalae</taxon>
        <taxon>rosids</taxon>
        <taxon>malvids</taxon>
        <taxon>Sapindales</taxon>
        <taxon>Rutaceae</taxon>
        <taxon>Aurantioideae</taxon>
        <taxon>Citrus</taxon>
    </lineage>
</organism>
<keyword evidence="1" id="KW-0472">Membrane</keyword>
<feature type="transmembrane region" description="Helical" evidence="1">
    <location>
        <begin position="20"/>
        <end position="37"/>
    </location>
</feature>
<dbReference type="PANTHER" id="PTHR21477">
    <property type="entry name" value="ZGC:172139"/>
    <property type="match status" value="1"/>
</dbReference>
<accession>A0A067GGW9</accession>
<proteinExistence type="predicted"/>
<dbReference type="Proteomes" id="UP000027120">
    <property type="component" value="Unassembled WGS sequence"/>
</dbReference>
<dbReference type="PROSITE" id="PS51257">
    <property type="entry name" value="PROKAR_LIPOPROTEIN"/>
    <property type="match status" value="1"/>
</dbReference>
<keyword evidence="3" id="KW-1185">Reference proteome</keyword>
<dbReference type="eggNOG" id="ENOG502QRNR">
    <property type="taxonomic scope" value="Eukaryota"/>
</dbReference>
<evidence type="ECO:0000256" key="1">
    <source>
        <dbReference type="SAM" id="Phobius"/>
    </source>
</evidence>
<protein>
    <recommendedName>
        <fullName evidence="4">Protein PHLOEM PROTEIN 2-LIKE A10</fullName>
    </recommendedName>
</protein>
<gene>
    <name evidence="2" type="ORF">CISIN_1g037405mg</name>
</gene>
<evidence type="ECO:0000313" key="2">
    <source>
        <dbReference type="EMBL" id="KDO78874.1"/>
    </source>
</evidence>
<sequence>MELILLKKGLDFTREKKKWLFLVAACSFSGCGVYKVYNLPVVARKRRRVFKFLGALISIAEAISDSAETFGVVSKELKDFLKSDSDQIPNSLKQISKIMNSNDFSESVVYVTQALTRGILRGYRFQAKSDEGANNNPSFEDRVFDKLFTTAGSGFASVVVGSFARNLIMAFYSEGKSCGEMHSNSTRSMNMDHDNNSIPRWLNAVCGDERSRELIGDCIQMLVSTAVSVYLDKTLDVNTYDQFFAALTNPKHEGKVRDMMVAVCNGTMETLVKTSHQVLTGSNSSSGSPYLAVDQGLVARRKKLSGQEALSTQFKARNSFGEVKHSGWVRQVSSTLAVPSNRKFVLDVSGRVTFEMVRSFLEILLEKLFDGMKRSVDVVNETVIDSGLEIVRYVTARSSAVATICLSLCLHILEAPWILAPS</sequence>
<evidence type="ECO:0000313" key="3">
    <source>
        <dbReference type="Proteomes" id="UP000027120"/>
    </source>
</evidence>
<dbReference type="InterPro" id="IPR019141">
    <property type="entry name" value="DUF2045"/>
</dbReference>
<dbReference type="EMBL" id="KK784878">
    <property type="protein sequence ID" value="KDO78874.1"/>
    <property type="molecule type" value="Genomic_DNA"/>
</dbReference>
<keyword evidence="1" id="KW-1133">Transmembrane helix</keyword>
<dbReference type="AlphaFoldDB" id="A0A067GGW9"/>
<reference evidence="2 3" key="1">
    <citation type="submission" date="2014-04" db="EMBL/GenBank/DDBJ databases">
        <authorList>
            <consortium name="International Citrus Genome Consortium"/>
            <person name="Gmitter F."/>
            <person name="Chen C."/>
            <person name="Farmerie W."/>
            <person name="Harkins T."/>
            <person name="Desany B."/>
            <person name="Mohiuddin M."/>
            <person name="Kodira C."/>
            <person name="Borodovsky M."/>
            <person name="Lomsadze A."/>
            <person name="Burns P."/>
            <person name="Jenkins J."/>
            <person name="Prochnik S."/>
            <person name="Shu S."/>
            <person name="Chapman J."/>
            <person name="Pitluck S."/>
            <person name="Schmutz J."/>
            <person name="Rokhsar D."/>
        </authorList>
    </citation>
    <scope>NUCLEOTIDE SEQUENCE</scope>
</reference>
<dbReference type="PANTHER" id="PTHR21477:SF12">
    <property type="entry name" value="PROTEIN PHLOEM PROTEIN 2-LIKE A10"/>
    <property type="match status" value="1"/>
</dbReference>
<name>A0A067GGW9_CITSI</name>
<keyword evidence="1" id="KW-0812">Transmembrane</keyword>
<evidence type="ECO:0008006" key="4">
    <source>
        <dbReference type="Google" id="ProtNLM"/>
    </source>
</evidence>